<gene>
    <name evidence="1" type="ORF">NDU88_009378</name>
</gene>
<comment type="caution">
    <text evidence="1">The sequence shown here is derived from an EMBL/GenBank/DDBJ whole genome shotgun (WGS) entry which is preliminary data.</text>
</comment>
<protein>
    <submittedName>
        <fullName evidence="1">Uncharacterized protein</fullName>
    </submittedName>
</protein>
<keyword evidence="2" id="KW-1185">Reference proteome</keyword>
<accession>A0AAV7PVP0</accession>
<name>A0AAV7PVP0_PLEWA</name>
<dbReference type="AlphaFoldDB" id="A0AAV7PVP0"/>
<sequence length="97" mass="11170">MADLEDRSRRDNVRLLGFPENIEGEDIQAFLGETLPKLTGITFDPPLELQRAHTLDPRRPDTAKRPRPIIACLLRNAQALQLMQRARTQVPARWTDR</sequence>
<proteinExistence type="predicted"/>
<dbReference type="Gene3D" id="3.30.70.1820">
    <property type="entry name" value="L1 transposable element, RRM domain"/>
    <property type="match status" value="1"/>
</dbReference>
<dbReference type="Proteomes" id="UP001066276">
    <property type="component" value="Chromosome 7"/>
</dbReference>
<organism evidence="1 2">
    <name type="scientific">Pleurodeles waltl</name>
    <name type="common">Iberian ribbed newt</name>
    <dbReference type="NCBI Taxonomy" id="8319"/>
    <lineage>
        <taxon>Eukaryota</taxon>
        <taxon>Metazoa</taxon>
        <taxon>Chordata</taxon>
        <taxon>Craniata</taxon>
        <taxon>Vertebrata</taxon>
        <taxon>Euteleostomi</taxon>
        <taxon>Amphibia</taxon>
        <taxon>Batrachia</taxon>
        <taxon>Caudata</taxon>
        <taxon>Salamandroidea</taxon>
        <taxon>Salamandridae</taxon>
        <taxon>Pleurodelinae</taxon>
        <taxon>Pleurodeles</taxon>
    </lineage>
</organism>
<reference evidence="1" key="1">
    <citation type="journal article" date="2022" name="bioRxiv">
        <title>Sequencing and chromosome-scale assembly of the giantPleurodeles waltlgenome.</title>
        <authorList>
            <person name="Brown T."/>
            <person name="Elewa A."/>
            <person name="Iarovenko S."/>
            <person name="Subramanian E."/>
            <person name="Araus A.J."/>
            <person name="Petzold A."/>
            <person name="Susuki M."/>
            <person name="Suzuki K.-i.T."/>
            <person name="Hayashi T."/>
            <person name="Toyoda A."/>
            <person name="Oliveira C."/>
            <person name="Osipova E."/>
            <person name="Leigh N.D."/>
            <person name="Simon A."/>
            <person name="Yun M.H."/>
        </authorList>
    </citation>
    <scope>NUCLEOTIDE SEQUENCE</scope>
    <source>
        <strain evidence="1">20211129_DDA</strain>
        <tissue evidence="1">Liver</tissue>
    </source>
</reference>
<evidence type="ECO:0000313" key="2">
    <source>
        <dbReference type="Proteomes" id="UP001066276"/>
    </source>
</evidence>
<evidence type="ECO:0000313" key="1">
    <source>
        <dbReference type="EMBL" id="KAJ1131035.1"/>
    </source>
</evidence>
<dbReference type="EMBL" id="JANPWB010000011">
    <property type="protein sequence ID" value="KAJ1131035.1"/>
    <property type="molecule type" value="Genomic_DNA"/>
</dbReference>